<keyword evidence="7 13" id="KW-0068">Autocatalytic cleavage</keyword>
<accession>A0A1H9PGN9</accession>
<comment type="subunit">
    <text evidence="3 13">Heterotetramer of two alpha and two beta chains.</text>
</comment>
<feature type="site" description="Involved in the stabilization of negative charge on the oxyanion by the formation of the oxyanion hole" evidence="13">
    <location>
        <position position="115"/>
    </location>
</feature>
<dbReference type="GO" id="GO:0006592">
    <property type="term" value="P:ornithine biosynthetic process"/>
    <property type="evidence" value="ECO:0007669"/>
    <property type="project" value="TreeGrafter"/>
</dbReference>
<keyword evidence="13" id="KW-0963">Cytoplasm</keyword>
<evidence type="ECO:0000256" key="2">
    <source>
        <dbReference type="ARBA" id="ARBA00006774"/>
    </source>
</evidence>
<dbReference type="HAMAP" id="MF_01106">
    <property type="entry name" value="ArgJ"/>
    <property type="match status" value="1"/>
</dbReference>
<dbReference type="EC" id="2.3.1.35" evidence="13"/>
<dbReference type="EC" id="2.3.1.1" evidence="13"/>
<keyword evidence="6 13" id="KW-0808">Transferase</keyword>
<evidence type="ECO:0000256" key="7">
    <source>
        <dbReference type="ARBA" id="ARBA00022813"/>
    </source>
</evidence>
<feature type="binding site" evidence="13">
    <location>
        <position position="153"/>
    </location>
    <ligand>
        <name>substrate</name>
    </ligand>
</feature>
<feature type="chain" id="PRO_5023498907" description="Arginine biosynthesis bifunctional protein ArgJ alpha chain" evidence="13">
    <location>
        <begin position="1"/>
        <end position="189"/>
    </location>
</feature>
<evidence type="ECO:0000256" key="12">
    <source>
        <dbReference type="ARBA" id="ARBA00054976"/>
    </source>
</evidence>
<dbReference type="NCBIfam" id="TIGR00120">
    <property type="entry name" value="ArgJ"/>
    <property type="match status" value="1"/>
</dbReference>
<dbReference type="PANTHER" id="PTHR23100">
    <property type="entry name" value="ARGININE BIOSYNTHESIS BIFUNCTIONAL PROTEIN ARGJ"/>
    <property type="match status" value="1"/>
</dbReference>
<dbReference type="GO" id="GO:0005737">
    <property type="term" value="C:cytoplasm"/>
    <property type="evidence" value="ECO:0007669"/>
    <property type="project" value="UniProtKB-SubCell"/>
</dbReference>
<dbReference type="FunFam" id="3.60.70.12:FF:000001">
    <property type="entry name" value="Arginine biosynthesis bifunctional protein ArgJ, chloroplastic"/>
    <property type="match status" value="1"/>
</dbReference>
<keyword evidence="9 13" id="KW-0012">Acyltransferase</keyword>
<dbReference type="Gene3D" id="3.30.2330.10">
    <property type="entry name" value="arginine biosynthesis bifunctional protein suprefamily"/>
    <property type="match status" value="1"/>
</dbReference>
<evidence type="ECO:0000256" key="10">
    <source>
        <dbReference type="ARBA" id="ARBA00048372"/>
    </source>
</evidence>
<evidence type="ECO:0000256" key="5">
    <source>
        <dbReference type="ARBA" id="ARBA00022605"/>
    </source>
</evidence>
<evidence type="ECO:0000256" key="1">
    <source>
        <dbReference type="ARBA" id="ARBA00004496"/>
    </source>
</evidence>
<dbReference type="Pfam" id="PF01960">
    <property type="entry name" value="ArgJ"/>
    <property type="match status" value="1"/>
</dbReference>
<comment type="catalytic activity">
    <reaction evidence="10 13">
        <text>L-glutamate + acetyl-CoA = N-acetyl-L-glutamate + CoA + H(+)</text>
        <dbReference type="Rhea" id="RHEA:24292"/>
        <dbReference type="ChEBI" id="CHEBI:15378"/>
        <dbReference type="ChEBI" id="CHEBI:29985"/>
        <dbReference type="ChEBI" id="CHEBI:44337"/>
        <dbReference type="ChEBI" id="CHEBI:57287"/>
        <dbReference type="ChEBI" id="CHEBI:57288"/>
        <dbReference type="EC" id="2.3.1.1"/>
    </reaction>
</comment>
<evidence type="ECO:0000256" key="8">
    <source>
        <dbReference type="ARBA" id="ARBA00023268"/>
    </source>
</evidence>
<comment type="function">
    <text evidence="12 13">Catalyzes two activities which are involved in the cyclic version of arginine biosynthesis: the synthesis of N-acetylglutamate from glutamate and acetyl-CoA as the acetyl donor, and of ornithine by transacetylation between N(2)-acetylornithine and glutamate.</text>
</comment>
<dbReference type="Gene3D" id="3.10.20.340">
    <property type="entry name" value="ArgJ beta chain, C-terminal domain"/>
    <property type="match status" value="1"/>
</dbReference>
<feature type="binding site" evidence="13">
    <location>
        <position position="276"/>
    </location>
    <ligand>
        <name>substrate</name>
    </ligand>
</feature>
<dbReference type="FunFam" id="3.30.2330.10:FF:000001">
    <property type="entry name" value="Arginine biosynthesis bifunctional protein ArgJ, mitochondrial"/>
    <property type="match status" value="1"/>
</dbReference>
<dbReference type="InterPro" id="IPR016117">
    <property type="entry name" value="ArgJ-like_dom_sf"/>
</dbReference>
<comment type="pathway">
    <text evidence="13">Amino-acid biosynthesis; L-arginine biosynthesis; L-ornithine and N-acetyl-L-glutamate from L-glutamate and N(2)-acetyl-L-ornithine (cyclic): step 1/1.</text>
</comment>
<evidence type="ECO:0000256" key="11">
    <source>
        <dbReference type="ARBA" id="ARBA00049439"/>
    </source>
</evidence>
<evidence type="ECO:0000256" key="9">
    <source>
        <dbReference type="ARBA" id="ARBA00023315"/>
    </source>
</evidence>
<keyword evidence="5 13" id="KW-0028">Amino-acid biosynthesis</keyword>
<dbReference type="UniPathway" id="UPA00068">
    <property type="reaction ID" value="UER00106"/>
</dbReference>
<evidence type="ECO:0000313" key="15">
    <source>
        <dbReference type="Proteomes" id="UP000182584"/>
    </source>
</evidence>
<sequence>MKIIEGGVTAPSGFKAADFAAGIKYQERTDMAMVYSDVPCECAGTFTTNQVKAACVMWDKKIVESGSKMQAVVINSGIANACTGQEGFDACEATAKAVEKELGVPYDTVAVASTGVIGMQLPVDKLVNGVAGMAGILSHDKEAGTKASKAIMTTDTINKEYALTFEAGGKTVTVGGMSKGSGMIHPNMCTMLGFITTDLSIDKTLMQQALSSVVKDTFNMITVDGDTSTNDTLLLMANGLAGNDTITSKNEDYDKFYEALYTICRFLARKMAGDGEGASKLFEAKVTGAKTKDDARTLARAIVGSNLSKAAIFGCDANFGRFLCAMGYSGAKFDQNDVELFFESKKGTLKVFDHGNPIDFDEEYAVSIMKEDEVMVVANMNEGDQEATAFGCDLTYDYVKINADYRS</sequence>
<dbReference type="InterPro" id="IPR002813">
    <property type="entry name" value="Arg_biosynth_ArgJ"/>
</dbReference>
<comment type="pathway">
    <text evidence="13">Amino-acid biosynthesis; L-arginine biosynthesis; N(2)-acetyl-L-ornithine from L-glutamate: step 1/4.</text>
</comment>
<evidence type="ECO:0000256" key="6">
    <source>
        <dbReference type="ARBA" id="ARBA00022679"/>
    </source>
</evidence>
<gene>
    <name evidence="13" type="primary">argJ</name>
    <name evidence="14" type="ORF">SAMN04487884_10618</name>
</gene>
<feature type="binding site" evidence="13">
    <location>
        <position position="179"/>
    </location>
    <ligand>
        <name>substrate</name>
    </ligand>
</feature>
<dbReference type="CDD" id="cd02152">
    <property type="entry name" value="OAT"/>
    <property type="match status" value="1"/>
</dbReference>
<dbReference type="InterPro" id="IPR042195">
    <property type="entry name" value="ArgJ_beta_C"/>
</dbReference>
<keyword evidence="8 13" id="KW-0511">Multifunctional enzyme</keyword>
<feature type="binding site" evidence="13">
    <location>
        <position position="190"/>
    </location>
    <ligand>
        <name>substrate</name>
    </ligand>
</feature>
<dbReference type="NCBIfam" id="NF003802">
    <property type="entry name" value="PRK05388.1"/>
    <property type="match status" value="1"/>
</dbReference>
<feature type="chain" id="PRO_5023498908" description="Arginine biosynthesis bifunctional protein ArgJ beta chain" evidence="13">
    <location>
        <begin position="190"/>
        <end position="407"/>
    </location>
</feature>
<dbReference type="PANTHER" id="PTHR23100:SF0">
    <property type="entry name" value="ARGININE BIOSYNTHESIS BIFUNCTIONAL PROTEIN ARGJ, MITOCHONDRIAL"/>
    <property type="match status" value="1"/>
</dbReference>
<dbReference type="FunFam" id="3.10.20.340:FF:000001">
    <property type="entry name" value="Arginine biosynthesis bifunctional protein ArgJ, chloroplastic"/>
    <property type="match status" value="1"/>
</dbReference>
<comment type="subcellular location">
    <subcellularLocation>
        <location evidence="1 13">Cytoplasm</location>
    </subcellularLocation>
</comment>
<dbReference type="eggNOG" id="COG1364">
    <property type="taxonomic scope" value="Bacteria"/>
</dbReference>
<evidence type="ECO:0000256" key="3">
    <source>
        <dbReference type="ARBA" id="ARBA00011475"/>
    </source>
</evidence>
<dbReference type="GO" id="GO:0004358">
    <property type="term" value="F:L-glutamate N-acetyltransferase activity, acting on acetyl-L-ornithine as donor"/>
    <property type="evidence" value="ECO:0007669"/>
    <property type="project" value="UniProtKB-UniRule"/>
</dbReference>
<feature type="binding site" evidence="13">
    <location>
        <position position="402"/>
    </location>
    <ligand>
        <name>substrate</name>
    </ligand>
</feature>
<comment type="caution">
    <text evidence="13">Lacks conserved residue(s) required for the propagation of feature annotation.</text>
</comment>
<comment type="catalytic activity">
    <reaction evidence="11 13">
        <text>N(2)-acetyl-L-ornithine + L-glutamate = N-acetyl-L-glutamate + L-ornithine</text>
        <dbReference type="Rhea" id="RHEA:15349"/>
        <dbReference type="ChEBI" id="CHEBI:29985"/>
        <dbReference type="ChEBI" id="CHEBI:44337"/>
        <dbReference type="ChEBI" id="CHEBI:46911"/>
        <dbReference type="ChEBI" id="CHEBI:57805"/>
        <dbReference type="EC" id="2.3.1.35"/>
    </reaction>
</comment>
<evidence type="ECO:0000313" key="14">
    <source>
        <dbReference type="EMBL" id="SER47035.1"/>
    </source>
</evidence>
<keyword evidence="4 13" id="KW-0055">Arginine biosynthesis</keyword>
<feature type="active site" description="Nucleophile" evidence="13">
    <location>
        <position position="190"/>
    </location>
</feature>
<dbReference type="Gene3D" id="3.60.70.12">
    <property type="entry name" value="L-amino peptidase D-ALA esterase/amidase"/>
    <property type="match status" value="1"/>
</dbReference>
<evidence type="ECO:0000256" key="13">
    <source>
        <dbReference type="HAMAP-Rule" id="MF_01106"/>
    </source>
</evidence>
<dbReference type="RefSeq" id="WP_074755004.1">
    <property type="nucleotide sequence ID" value="NZ_FOGJ01000006.1"/>
</dbReference>
<evidence type="ECO:0000256" key="4">
    <source>
        <dbReference type="ARBA" id="ARBA00022571"/>
    </source>
</evidence>
<feature type="binding site" evidence="13">
    <location>
        <position position="407"/>
    </location>
    <ligand>
        <name>substrate</name>
    </ligand>
</feature>
<reference evidence="14 15" key="1">
    <citation type="submission" date="2016-10" db="EMBL/GenBank/DDBJ databases">
        <authorList>
            <person name="de Groot N.N."/>
        </authorList>
    </citation>
    <scope>NUCLEOTIDE SEQUENCE [LARGE SCALE GENOMIC DNA]</scope>
    <source>
        <strain evidence="14 15">AR40</strain>
    </source>
</reference>
<proteinExistence type="inferred from homology"/>
<dbReference type="Proteomes" id="UP000182584">
    <property type="component" value="Unassembled WGS sequence"/>
</dbReference>
<feature type="site" description="Involved in the stabilization of negative charge on the oxyanion by the formation of the oxyanion hole" evidence="13">
    <location>
        <position position="114"/>
    </location>
</feature>
<dbReference type="GO" id="GO:0004042">
    <property type="term" value="F:L-glutamate N-acetyltransferase activity"/>
    <property type="evidence" value="ECO:0007669"/>
    <property type="project" value="UniProtKB-UniRule"/>
</dbReference>
<dbReference type="EMBL" id="FOGJ01000006">
    <property type="protein sequence ID" value="SER47035.1"/>
    <property type="molecule type" value="Genomic_DNA"/>
</dbReference>
<comment type="similarity">
    <text evidence="2 13">Belongs to the ArgJ family.</text>
</comment>
<organism evidence="14 15">
    <name type="scientific">Butyrivibrio fibrisolvens</name>
    <dbReference type="NCBI Taxonomy" id="831"/>
    <lineage>
        <taxon>Bacteria</taxon>
        <taxon>Bacillati</taxon>
        <taxon>Bacillota</taxon>
        <taxon>Clostridia</taxon>
        <taxon>Lachnospirales</taxon>
        <taxon>Lachnospiraceae</taxon>
        <taxon>Butyrivibrio</taxon>
    </lineage>
</organism>
<dbReference type="AlphaFoldDB" id="A0A1H9PGN9"/>
<dbReference type="OrthoDB" id="9804242at2"/>
<protein>
    <recommendedName>
        <fullName evidence="13">Arginine biosynthesis bifunctional protein ArgJ</fullName>
    </recommendedName>
    <domain>
        <recommendedName>
            <fullName evidence="13">Glutamate N-acetyltransferase</fullName>
            <ecNumber evidence="13">2.3.1.35</ecNumber>
        </recommendedName>
        <alternativeName>
            <fullName evidence="13">Ornithine acetyltransferase</fullName>
            <shortName evidence="13">OATase</shortName>
        </alternativeName>
        <alternativeName>
            <fullName evidence="13">Ornithine transacetylase</fullName>
        </alternativeName>
    </domain>
    <domain>
        <recommendedName>
            <fullName evidence="13">Amino-acid acetyltransferase</fullName>
            <ecNumber evidence="13">2.3.1.1</ecNumber>
        </recommendedName>
        <alternativeName>
            <fullName evidence="13">N-acetylglutamate synthase</fullName>
            <shortName evidence="13">AGSase</shortName>
        </alternativeName>
    </domain>
    <component>
        <recommendedName>
            <fullName evidence="13">Arginine biosynthesis bifunctional protein ArgJ alpha chain</fullName>
        </recommendedName>
    </component>
    <component>
        <recommendedName>
            <fullName evidence="13">Arginine biosynthesis bifunctional protein ArgJ beta chain</fullName>
        </recommendedName>
    </component>
</protein>
<dbReference type="GO" id="GO:0006526">
    <property type="term" value="P:L-arginine biosynthetic process"/>
    <property type="evidence" value="ECO:0007669"/>
    <property type="project" value="UniProtKB-UniRule"/>
</dbReference>
<dbReference type="SUPFAM" id="SSF56266">
    <property type="entry name" value="DmpA/ArgJ-like"/>
    <property type="match status" value="1"/>
</dbReference>
<name>A0A1H9PGN9_BUTFI</name>